<reference evidence="1" key="1">
    <citation type="submission" date="2017-04" db="EMBL/GenBank/DDBJ databases">
        <authorList>
            <person name="Varghese N."/>
            <person name="Submissions S."/>
        </authorList>
    </citation>
    <scope>NUCLEOTIDE SEQUENCE</scope>
    <source>
        <strain evidence="1">WTE2008</strain>
    </source>
</reference>
<protein>
    <submittedName>
        <fullName evidence="1">REP element-mobilizing transposase RayT</fullName>
    </submittedName>
</protein>
<evidence type="ECO:0000313" key="2">
    <source>
        <dbReference type="Proteomes" id="UP000192328"/>
    </source>
</evidence>
<gene>
    <name evidence="1" type="ORF">SAMN06297397_0906</name>
</gene>
<proteinExistence type="predicted"/>
<evidence type="ECO:0000313" key="1">
    <source>
        <dbReference type="EMBL" id="SMC43009.1"/>
    </source>
</evidence>
<organism evidence="1 2">
    <name type="scientific">Aristaeella lactis</name>
    <dbReference type="NCBI Taxonomy" id="3046383"/>
    <lineage>
        <taxon>Bacteria</taxon>
        <taxon>Bacillati</taxon>
        <taxon>Bacillota</taxon>
        <taxon>Clostridia</taxon>
        <taxon>Eubacteriales</taxon>
        <taxon>Aristaeellaceae</taxon>
        <taxon>Aristaeella</taxon>
    </lineage>
</organism>
<keyword evidence="2" id="KW-1185">Reference proteome</keyword>
<dbReference type="Proteomes" id="UP000192328">
    <property type="component" value="Unassembled WGS sequence"/>
</dbReference>
<sequence length="248" mass="28954">MPRTARIKSVSGYYHIVARGIARQVLFEEDADYLFFLKILKKYKEEEKFKLLAFCLMENHFHLLVQIDSGMDRVMNKISTTYAKYYNTKYERIGYLFQDRYKSKAIESGSYLLSAMRYIHNNPVKAGLCSVDQYRWSSWKYYDGVTGMVDADIVLNMLGGKSGFMEYSMYTGHDQDDGYFEFKDPSRLTDSRAQEKIRELLHMESGTKIQELDRVKRNKALRILKDGGLSIRQIERLTGITRGIVMKA</sequence>
<name>A0AC61PJF6_9FIRM</name>
<accession>A0AC61PJF6</accession>
<dbReference type="EMBL" id="FWXZ01000001">
    <property type="protein sequence ID" value="SMC43009.1"/>
    <property type="molecule type" value="Genomic_DNA"/>
</dbReference>
<comment type="caution">
    <text evidence="1">The sequence shown here is derived from an EMBL/GenBank/DDBJ whole genome shotgun (WGS) entry which is preliminary data.</text>
</comment>